<proteinExistence type="predicted"/>
<protein>
    <submittedName>
        <fullName evidence="2">Uncharacterized protein</fullName>
    </submittedName>
</protein>
<name>A0ABW0LTL1_9BACL</name>
<dbReference type="EMBL" id="JBHSMH010000030">
    <property type="protein sequence ID" value="MFC5469260.1"/>
    <property type="molecule type" value="Genomic_DNA"/>
</dbReference>
<accession>A0ABW0LTL1</accession>
<feature type="transmembrane region" description="Helical" evidence="1">
    <location>
        <begin position="41"/>
        <end position="59"/>
    </location>
</feature>
<gene>
    <name evidence="2" type="ORF">ACFPPD_11060</name>
</gene>
<dbReference type="Proteomes" id="UP001596105">
    <property type="component" value="Unassembled WGS sequence"/>
</dbReference>
<keyword evidence="1" id="KW-1133">Transmembrane helix</keyword>
<keyword evidence="3" id="KW-1185">Reference proteome</keyword>
<reference evidence="3" key="1">
    <citation type="journal article" date="2019" name="Int. J. Syst. Evol. Microbiol.">
        <title>The Global Catalogue of Microorganisms (GCM) 10K type strain sequencing project: providing services to taxonomists for standard genome sequencing and annotation.</title>
        <authorList>
            <consortium name="The Broad Institute Genomics Platform"/>
            <consortium name="The Broad Institute Genome Sequencing Center for Infectious Disease"/>
            <person name="Wu L."/>
            <person name="Ma J."/>
        </authorList>
    </citation>
    <scope>NUCLEOTIDE SEQUENCE [LARGE SCALE GENOMIC DNA]</scope>
    <source>
        <strain evidence="3">CCUG 57113</strain>
    </source>
</reference>
<evidence type="ECO:0000256" key="1">
    <source>
        <dbReference type="SAM" id="Phobius"/>
    </source>
</evidence>
<keyword evidence="1" id="KW-0812">Transmembrane</keyword>
<dbReference type="RefSeq" id="WP_209749307.1">
    <property type="nucleotide sequence ID" value="NZ_JBHSMH010000030.1"/>
</dbReference>
<keyword evidence="1" id="KW-0472">Membrane</keyword>
<organism evidence="2 3">
    <name type="scientific">Cohnella suwonensis</name>
    <dbReference type="NCBI Taxonomy" id="696072"/>
    <lineage>
        <taxon>Bacteria</taxon>
        <taxon>Bacillati</taxon>
        <taxon>Bacillota</taxon>
        <taxon>Bacilli</taxon>
        <taxon>Bacillales</taxon>
        <taxon>Paenibacillaceae</taxon>
        <taxon>Cohnella</taxon>
    </lineage>
</organism>
<evidence type="ECO:0000313" key="2">
    <source>
        <dbReference type="EMBL" id="MFC5469260.1"/>
    </source>
</evidence>
<feature type="transmembrane region" description="Helical" evidence="1">
    <location>
        <begin position="12"/>
        <end position="35"/>
    </location>
</feature>
<sequence>MGMVSEAGKAIAVAVAAIGIALGMTVGTIAAGVGAGAVTRVSVALIGGAVFVIAVNAAARRRIGKASAR</sequence>
<comment type="caution">
    <text evidence="2">The sequence shown here is derived from an EMBL/GenBank/DDBJ whole genome shotgun (WGS) entry which is preliminary data.</text>
</comment>
<evidence type="ECO:0000313" key="3">
    <source>
        <dbReference type="Proteomes" id="UP001596105"/>
    </source>
</evidence>